<organism evidence="1 2">
    <name type="scientific">Ollibium composti</name>
    <dbReference type="NCBI Taxonomy" id="2675109"/>
    <lineage>
        <taxon>Bacteria</taxon>
        <taxon>Pseudomonadati</taxon>
        <taxon>Pseudomonadota</taxon>
        <taxon>Alphaproteobacteria</taxon>
        <taxon>Hyphomicrobiales</taxon>
        <taxon>Phyllobacteriaceae</taxon>
        <taxon>Ollibium</taxon>
    </lineage>
</organism>
<proteinExistence type="predicted"/>
<protein>
    <submittedName>
        <fullName evidence="1">Uncharacterized protein</fullName>
    </submittedName>
</protein>
<name>A0ABY2Q9N8_9HYPH</name>
<reference evidence="1 2" key="1">
    <citation type="submission" date="2019-04" db="EMBL/GenBank/DDBJ databases">
        <title>Mesorhizobium composti sp. nov., isolated from compost.</title>
        <authorList>
            <person name="Lin S.-Y."/>
            <person name="Hameed A."/>
            <person name="Hsieh Y.-T."/>
            <person name="Young C.-C."/>
        </authorList>
    </citation>
    <scope>NUCLEOTIDE SEQUENCE [LARGE SCALE GENOMIC DNA]</scope>
    <source>
        <strain evidence="1 2">CC-YTH430</strain>
    </source>
</reference>
<evidence type="ECO:0000313" key="2">
    <source>
        <dbReference type="Proteomes" id="UP000306441"/>
    </source>
</evidence>
<accession>A0ABY2Q9N8</accession>
<dbReference type="EMBL" id="SSNY01000003">
    <property type="protein sequence ID" value="THF58564.1"/>
    <property type="molecule type" value="Genomic_DNA"/>
</dbReference>
<gene>
    <name evidence="1" type="ORF">E6C48_06115</name>
</gene>
<sequence length="193" mass="20866">MLAVVRSRAQANSFLPKGTVRCQGPPAFRTQLARDLGCLLDVDDEVDAWSCLPASLGAGDSTHVPDFLVRRGDRHSLVDAGTRPGHAWLEDAARECGCGYETVTSVSIRSGARLANARDLLRYSNWQCPLGDRVRLLAALDEVGSMTVAECLPAFRETAAIAGLSSLVLHRFVTVNLDEARIGPETMVRRCCA</sequence>
<keyword evidence="2" id="KW-1185">Reference proteome</keyword>
<evidence type="ECO:0000313" key="1">
    <source>
        <dbReference type="EMBL" id="THF58564.1"/>
    </source>
</evidence>
<dbReference type="Proteomes" id="UP000306441">
    <property type="component" value="Unassembled WGS sequence"/>
</dbReference>
<comment type="caution">
    <text evidence="1">The sequence shown here is derived from an EMBL/GenBank/DDBJ whole genome shotgun (WGS) entry which is preliminary data.</text>
</comment>